<sequence>MDTKPAARPAHGDFPGHDPLARFGDRVEDVVAVASLAVTLLGLPVAAVIGSEAHVRAALSEQRVRPRQRTATAPSEDPLVPAPLTAEGVVVGVVAVVTGAGLALGGAAALCCVLVRSARHRLRPHRRHVEREAVEPQWRRSA</sequence>
<organism evidence="2 3">
    <name type="scientific">Saccharothrix longispora</name>
    <dbReference type="NCBI Taxonomy" id="33920"/>
    <lineage>
        <taxon>Bacteria</taxon>
        <taxon>Bacillati</taxon>
        <taxon>Actinomycetota</taxon>
        <taxon>Actinomycetes</taxon>
        <taxon>Pseudonocardiales</taxon>
        <taxon>Pseudonocardiaceae</taxon>
        <taxon>Saccharothrix</taxon>
    </lineage>
</organism>
<keyword evidence="3" id="KW-1185">Reference proteome</keyword>
<gene>
    <name evidence="2" type="ORF">J2S66_001014</name>
</gene>
<comment type="caution">
    <text evidence="2">The sequence shown here is derived from an EMBL/GenBank/DDBJ whole genome shotgun (WGS) entry which is preliminary data.</text>
</comment>
<reference evidence="2 3" key="1">
    <citation type="submission" date="2023-07" db="EMBL/GenBank/DDBJ databases">
        <title>Sequencing the genomes of 1000 actinobacteria strains.</title>
        <authorList>
            <person name="Klenk H.-P."/>
        </authorList>
    </citation>
    <scope>NUCLEOTIDE SEQUENCE [LARGE SCALE GENOMIC DNA]</scope>
    <source>
        <strain evidence="2 3">DSM 43749</strain>
    </source>
</reference>
<proteinExistence type="predicted"/>
<feature type="transmembrane region" description="Helical" evidence="1">
    <location>
        <begin position="89"/>
        <end position="115"/>
    </location>
</feature>
<evidence type="ECO:0000313" key="2">
    <source>
        <dbReference type="EMBL" id="MDR6592630.1"/>
    </source>
</evidence>
<keyword evidence="1" id="KW-0472">Membrane</keyword>
<dbReference type="EMBL" id="JAVDSG010000001">
    <property type="protein sequence ID" value="MDR6592630.1"/>
    <property type="molecule type" value="Genomic_DNA"/>
</dbReference>
<protein>
    <submittedName>
        <fullName evidence="2">Uncharacterized protein</fullName>
    </submittedName>
</protein>
<feature type="transmembrane region" description="Helical" evidence="1">
    <location>
        <begin position="30"/>
        <end position="50"/>
    </location>
</feature>
<accession>A0ABU1PPQ1</accession>
<dbReference type="RefSeq" id="WP_310304328.1">
    <property type="nucleotide sequence ID" value="NZ_BAAAXB010000001.1"/>
</dbReference>
<evidence type="ECO:0000256" key="1">
    <source>
        <dbReference type="SAM" id="Phobius"/>
    </source>
</evidence>
<dbReference type="Proteomes" id="UP001268819">
    <property type="component" value="Unassembled WGS sequence"/>
</dbReference>
<name>A0ABU1PPQ1_9PSEU</name>
<keyword evidence="1" id="KW-1133">Transmembrane helix</keyword>
<keyword evidence="1" id="KW-0812">Transmembrane</keyword>
<evidence type="ECO:0000313" key="3">
    <source>
        <dbReference type="Proteomes" id="UP001268819"/>
    </source>
</evidence>